<evidence type="ECO:0000313" key="1">
    <source>
        <dbReference type="EMBL" id="MXU82961.1"/>
    </source>
</evidence>
<protein>
    <submittedName>
        <fullName evidence="1">Putative secreted protein</fullName>
    </submittedName>
</protein>
<name>A0A6B0TYC6_IXORI</name>
<dbReference type="AlphaFoldDB" id="A0A6B0TYC6"/>
<proteinExistence type="predicted"/>
<dbReference type="EMBL" id="GIFC01000878">
    <property type="protein sequence ID" value="MXU82961.1"/>
    <property type="molecule type" value="Transcribed_RNA"/>
</dbReference>
<organism evidence="1">
    <name type="scientific">Ixodes ricinus</name>
    <name type="common">Common tick</name>
    <name type="synonym">Acarus ricinus</name>
    <dbReference type="NCBI Taxonomy" id="34613"/>
    <lineage>
        <taxon>Eukaryota</taxon>
        <taxon>Metazoa</taxon>
        <taxon>Ecdysozoa</taxon>
        <taxon>Arthropoda</taxon>
        <taxon>Chelicerata</taxon>
        <taxon>Arachnida</taxon>
        <taxon>Acari</taxon>
        <taxon>Parasitiformes</taxon>
        <taxon>Ixodida</taxon>
        <taxon>Ixodoidea</taxon>
        <taxon>Ixodidae</taxon>
        <taxon>Ixodinae</taxon>
        <taxon>Ixodes</taxon>
    </lineage>
</organism>
<sequence>MLLLVGSLRCPSPFLCIFLMFMYRYQHARFVLNLIRSGRGAKNYVHAFAFTTHKNHLGVPRAFLLGNTKEYE</sequence>
<accession>A0A6B0TYC6</accession>
<reference evidence="1" key="1">
    <citation type="submission" date="2019-12" db="EMBL/GenBank/DDBJ databases">
        <title>An insight into the sialome of adult female Ixodes ricinus ticks feeding for 6 days.</title>
        <authorList>
            <person name="Perner J."/>
            <person name="Ribeiro J.M.C."/>
        </authorList>
    </citation>
    <scope>NUCLEOTIDE SEQUENCE</scope>
    <source>
        <strain evidence="1">Semi-engorged</strain>
        <tissue evidence="1">Salivary glands</tissue>
    </source>
</reference>